<comment type="caution">
    <text evidence="1">The sequence shown here is derived from an EMBL/GenBank/DDBJ whole genome shotgun (WGS) entry which is preliminary data.</text>
</comment>
<proteinExistence type="predicted"/>
<evidence type="ECO:0000313" key="1">
    <source>
        <dbReference type="EMBL" id="MFC3138256.1"/>
    </source>
</evidence>
<organism evidence="1 2">
    <name type="scientific">Shewanella submarina</name>
    <dbReference type="NCBI Taxonomy" id="2016376"/>
    <lineage>
        <taxon>Bacteria</taxon>
        <taxon>Pseudomonadati</taxon>
        <taxon>Pseudomonadota</taxon>
        <taxon>Gammaproteobacteria</taxon>
        <taxon>Alteromonadales</taxon>
        <taxon>Shewanellaceae</taxon>
        <taxon>Shewanella</taxon>
    </lineage>
</organism>
<gene>
    <name evidence="1" type="ORF">ACFOE0_08660</name>
</gene>
<evidence type="ECO:0008006" key="3">
    <source>
        <dbReference type="Google" id="ProtNLM"/>
    </source>
</evidence>
<dbReference type="EMBL" id="JBHRTD010000011">
    <property type="protein sequence ID" value="MFC3138256.1"/>
    <property type="molecule type" value="Genomic_DNA"/>
</dbReference>
<keyword evidence="2" id="KW-1185">Reference proteome</keyword>
<dbReference type="Proteomes" id="UP001595621">
    <property type="component" value="Unassembled WGS sequence"/>
</dbReference>
<dbReference type="RefSeq" id="WP_248937840.1">
    <property type="nucleotide sequence ID" value="NZ_JAKILF010000016.1"/>
</dbReference>
<accession>A0ABV7GCP2</accession>
<reference evidence="2" key="1">
    <citation type="journal article" date="2019" name="Int. J. Syst. Evol. Microbiol.">
        <title>The Global Catalogue of Microorganisms (GCM) 10K type strain sequencing project: providing services to taxonomists for standard genome sequencing and annotation.</title>
        <authorList>
            <consortium name="The Broad Institute Genomics Platform"/>
            <consortium name="The Broad Institute Genome Sequencing Center for Infectious Disease"/>
            <person name="Wu L."/>
            <person name="Ma J."/>
        </authorList>
    </citation>
    <scope>NUCLEOTIDE SEQUENCE [LARGE SCALE GENOMIC DNA]</scope>
    <source>
        <strain evidence="2">KCTC 52277</strain>
    </source>
</reference>
<name>A0ABV7GCP2_9GAMM</name>
<evidence type="ECO:0000313" key="2">
    <source>
        <dbReference type="Proteomes" id="UP001595621"/>
    </source>
</evidence>
<sequence length="99" mass="10864">MSPDIAKLIESADLLAERMSLPKPDPISVRAKINEILYERGHLESLAQGISSIEELALLLLAHFQTLICNLAGVSQIDATYEFQDIHKAIEHAILQASA</sequence>
<protein>
    <recommendedName>
        <fullName evidence="3">Transcriptional regulator</fullName>
    </recommendedName>
</protein>